<dbReference type="Pfam" id="PF13561">
    <property type="entry name" value="adh_short_C2"/>
    <property type="match status" value="1"/>
</dbReference>
<keyword evidence="2" id="KW-0560">Oxidoreductase</keyword>
<reference evidence="3 4" key="1">
    <citation type="submission" date="2017-07" db="EMBL/GenBank/DDBJ databases">
        <title>Virgibacillus sp. LM2416.</title>
        <authorList>
            <person name="Tak E.J."/>
            <person name="Bae J.-W."/>
        </authorList>
    </citation>
    <scope>NUCLEOTIDE SEQUENCE [LARGE SCALE GENOMIC DNA]</scope>
    <source>
        <strain evidence="3 4">LM2416</strain>
    </source>
</reference>
<dbReference type="GO" id="GO:0008206">
    <property type="term" value="P:bile acid metabolic process"/>
    <property type="evidence" value="ECO:0007669"/>
    <property type="project" value="UniProtKB-ARBA"/>
</dbReference>
<dbReference type="EMBL" id="CP022315">
    <property type="protein sequence ID" value="ASK64009.1"/>
    <property type="molecule type" value="Genomic_DNA"/>
</dbReference>
<sequence length="253" mass="26258">MSGLMEGKVGIITAAGSGIGRASAIAFAEEGAKVVVSDVSKETGEETVRLIKKNGGDAIFVECNVAEELQVENLIDTAVKTYGKLDWAHNNAGIGAPTAPVTETKTEDWNRAMGVNLDGMFYCLKHEIRAMTKSGSGAIVNTASTGGLAGTPGLATYTSSKWGVNGLTKTVALEVGKQGIRVNSICPGMTRTASVAQWSKDAAEQAKAYEQSIPIGRMGTPEDQANAAVWLCSDKAAYVTGVNLPVDGGETAQ</sequence>
<comment type="similarity">
    <text evidence="1">Belongs to the short-chain dehydrogenases/reductases (SDR) family.</text>
</comment>
<dbReference type="RefSeq" id="WP_089063267.1">
    <property type="nucleotide sequence ID" value="NZ_CP022315.1"/>
</dbReference>
<proteinExistence type="inferred from homology"/>
<dbReference type="PRINTS" id="PR00080">
    <property type="entry name" value="SDRFAMILY"/>
</dbReference>
<dbReference type="OrthoDB" id="9803333at2"/>
<evidence type="ECO:0000313" key="3">
    <source>
        <dbReference type="EMBL" id="ASK64009.1"/>
    </source>
</evidence>
<dbReference type="GO" id="GO:0016491">
    <property type="term" value="F:oxidoreductase activity"/>
    <property type="evidence" value="ECO:0007669"/>
    <property type="project" value="UniProtKB-KW"/>
</dbReference>
<keyword evidence="4" id="KW-1185">Reference proteome</keyword>
<dbReference type="CDD" id="cd05233">
    <property type="entry name" value="SDR_c"/>
    <property type="match status" value="1"/>
</dbReference>
<dbReference type="InterPro" id="IPR036291">
    <property type="entry name" value="NAD(P)-bd_dom_sf"/>
</dbReference>
<organism evidence="3 4">
    <name type="scientific">Virgibacillus phasianinus</name>
    <dbReference type="NCBI Taxonomy" id="2017483"/>
    <lineage>
        <taxon>Bacteria</taxon>
        <taxon>Bacillati</taxon>
        <taxon>Bacillota</taxon>
        <taxon>Bacilli</taxon>
        <taxon>Bacillales</taxon>
        <taxon>Bacillaceae</taxon>
        <taxon>Virgibacillus</taxon>
    </lineage>
</organism>
<accession>A0A220U790</accession>
<dbReference type="Proteomes" id="UP000198312">
    <property type="component" value="Chromosome"/>
</dbReference>
<protein>
    <submittedName>
        <fullName evidence="3">Short chain dehydrogenase</fullName>
    </submittedName>
</protein>
<dbReference type="FunFam" id="3.40.50.720:FF:000084">
    <property type="entry name" value="Short-chain dehydrogenase reductase"/>
    <property type="match status" value="1"/>
</dbReference>
<evidence type="ECO:0000256" key="1">
    <source>
        <dbReference type="ARBA" id="ARBA00006484"/>
    </source>
</evidence>
<evidence type="ECO:0000313" key="4">
    <source>
        <dbReference type="Proteomes" id="UP000198312"/>
    </source>
</evidence>
<dbReference type="PRINTS" id="PR00081">
    <property type="entry name" value="GDHRDH"/>
</dbReference>
<dbReference type="PROSITE" id="PS00061">
    <property type="entry name" value="ADH_SHORT"/>
    <property type="match status" value="1"/>
</dbReference>
<dbReference type="InterPro" id="IPR020904">
    <property type="entry name" value="Sc_DH/Rdtase_CS"/>
</dbReference>
<dbReference type="KEGG" id="vil:CFK37_18530"/>
<dbReference type="SUPFAM" id="SSF51735">
    <property type="entry name" value="NAD(P)-binding Rossmann-fold domains"/>
    <property type="match status" value="1"/>
</dbReference>
<dbReference type="PANTHER" id="PTHR24321">
    <property type="entry name" value="DEHYDROGENASES, SHORT CHAIN"/>
    <property type="match status" value="1"/>
</dbReference>
<dbReference type="InterPro" id="IPR002347">
    <property type="entry name" value="SDR_fam"/>
</dbReference>
<gene>
    <name evidence="3" type="ORF">CFK37_18530</name>
</gene>
<dbReference type="NCBIfam" id="NF005559">
    <property type="entry name" value="PRK07231.1"/>
    <property type="match status" value="1"/>
</dbReference>
<dbReference type="Gene3D" id="3.40.50.720">
    <property type="entry name" value="NAD(P)-binding Rossmann-like Domain"/>
    <property type="match status" value="1"/>
</dbReference>
<evidence type="ECO:0000256" key="2">
    <source>
        <dbReference type="ARBA" id="ARBA00023002"/>
    </source>
</evidence>
<dbReference type="PANTHER" id="PTHR24321:SF8">
    <property type="entry name" value="ESTRADIOL 17-BETA-DEHYDROGENASE 8-RELATED"/>
    <property type="match status" value="1"/>
</dbReference>
<name>A0A220U790_9BACI</name>
<dbReference type="AlphaFoldDB" id="A0A220U790"/>